<reference evidence="1" key="1">
    <citation type="submission" date="2018-05" db="EMBL/GenBank/DDBJ databases">
        <title>Draft genome of Mucuna pruriens seed.</title>
        <authorList>
            <person name="Nnadi N.E."/>
            <person name="Vos R."/>
            <person name="Hasami M.H."/>
            <person name="Devisetty U.K."/>
            <person name="Aguiy J.C."/>
        </authorList>
    </citation>
    <scope>NUCLEOTIDE SEQUENCE [LARGE SCALE GENOMIC DNA]</scope>
    <source>
        <strain evidence="1">JCA_2017</strain>
    </source>
</reference>
<evidence type="ECO:0000313" key="1">
    <source>
        <dbReference type="EMBL" id="RDX83405.1"/>
    </source>
</evidence>
<dbReference type="EMBL" id="QJKJ01007370">
    <property type="protein sequence ID" value="RDX83405.1"/>
    <property type="molecule type" value="Genomic_DNA"/>
</dbReference>
<accession>A0A371FYK0</accession>
<comment type="caution">
    <text evidence="1">The sequence shown here is derived from an EMBL/GenBank/DDBJ whole genome shotgun (WGS) entry which is preliminary data.</text>
</comment>
<protein>
    <submittedName>
        <fullName evidence="1">Uncharacterized protein</fullName>
    </submittedName>
</protein>
<proteinExistence type="predicted"/>
<sequence>MATLLGIKHVGTSKALESDGCVVTSPLEVISRRLVTITQPGCDLSRDIHTLGFNPLYGRCPKNVLSSGGQRKAKLSAYMTRSKSKAMENKIEAFELQNRDLKGYVSQLKE</sequence>
<dbReference type="Proteomes" id="UP000257109">
    <property type="component" value="Unassembled WGS sequence"/>
</dbReference>
<dbReference type="AlphaFoldDB" id="A0A371FYK0"/>
<keyword evidence="2" id="KW-1185">Reference proteome</keyword>
<organism evidence="1 2">
    <name type="scientific">Mucuna pruriens</name>
    <name type="common">Velvet bean</name>
    <name type="synonym">Dolichos pruriens</name>
    <dbReference type="NCBI Taxonomy" id="157652"/>
    <lineage>
        <taxon>Eukaryota</taxon>
        <taxon>Viridiplantae</taxon>
        <taxon>Streptophyta</taxon>
        <taxon>Embryophyta</taxon>
        <taxon>Tracheophyta</taxon>
        <taxon>Spermatophyta</taxon>
        <taxon>Magnoliopsida</taxon>
        <taxon>eudicotyledons</taxon>
        <taxon>Gunneridae</taxon>
        <taxon>Pentapetalae</taxon>
        <taxon>rosids</taxon>
        <taxon>fabids</taxon>
        <taxon>Fabales</taxon>
        <taxon>Fabaceae</taxon>
        <taxon>Papilionoideae</taxon>
        <taxon>50 kb inversion clade</taxon>
        <taxon>NPAAA clade</taxon>
        <taxon>indigoferoid/millettioid clade</taxon>
        <taxon>Phaseoleae</taxon>
        <taxon>Mucuna</taxon>
    </lineage>
</organism>
<gene>
    <name evidence="1" type="ORF">CR513_35676</name>
</gene>
<evidence type="ECO:0000313" key="2">
    <source>
        <dbReference type="Proteomes" id="UP000257109"/>
    </source>
</evidence>
<feature type="non-terminal residue" evidence="1">
    <location>
        <position position="1"/>
    </location>
</feature>
<name>A0A371FYK0_MUCPR</name>